<sequence>MKTVLPMLAGLVLGAGFGAAFSVQRRGWAPLARSAGRPQVVAMSLPVGDKNEMDERRVEVPTSGNNQQEASALETRSIAEAMEDVAAEACALVIDEHGNFDEDQLKICEEMSEAIKLTEEHSY</sequence>
<gene>
    <name evidence="3" type="ORF">RMAR1173_LOCUS4735</name>
</gene>
<feature type="chain" id="PRO_5031158666" evidence="2">
    <location>
        <begin position="21"/>
        <end position="123"/>
    </location>
</feature>
<protein>
    <submittedName>
        <fullName evidence="3">Uncharacterized protein</fullName>
    </submittedName>
</protein>
<feature type="compositionally biased region" description="Basic and acidic residues" evidence="1">
    <location>
        <begin position="49"/>
        <end position="59"/>
    </location>
</feature>
<accession>A0A7S2W7S5</accession>
<feature type="signal peptide" evidence="2">
    <location>
        <begin position="1"/>
        <end position="20"/>
    </location>
</feature>
<dbReference type="AlphaFoldDB" id="A0A7S2W7S5"/>
<evidence type="ECO:0000256" key="2">
    <source>
        <dbReference type="SAM" id="SignalP"/>
    </source>
</evidence>
<feature type="region of interest" description="Disordered" evidence="1">
    <location>
        <begin position="46"/>
        <end position="74"/>
    </location>
</feature>
<reference evidence="3" key="1">
    <citation type="submission" date="2021-01" db="EMBL/GenBank/DDBJ databases">
        <authorList>
            <person name="Corre E."/>
            <person name="Pelletier E."/>
            <person name="Niang G."/>
            <person name="Scheremetjew M."/>
            <person name="Finn R."/>
            <person name="Kale V."/>
            <person name="Holt S."/>
            <person name="Cochrane G."/>
            <person name="Meng A."/>
            <person name="Brown T."/>
            <person name="Cohen L."/>
        </authorList>
    </citation>
    <scope>NUCLEOTIDE SEQUENCE</scope>
    <source>
        <strain evidence="3">CCMP1243</strain>
    </source>
</reference>
<organism evidence="3">
    <name type="scientific">Rhizochromulina marina</name>
    <dbReference type="NCBI Taxonomy" id="1034831"/>
    <lineage>
        <taxon>Eukaryota</taxon>
        <taxon>Sar</taxon>
        <taxon>Stramenopiles</taxon>
        <taxon>Ochrophyta</taxon>
        <taxon>Dictyochophyceae</taxon>
        <taxon>Rhizochromulinales</taxon>
        <taxon>Rhizochromulina</taxon>
    </lineage>
</organism>
<evidence type="ECO:0000313" key="3">
    <source>
        <dbReference type="EMBL" id="CAD9671608.1"/>
    </source>
</evidence>
<name>A0A7S2W7S5_9STRA</name>
<dbReference type="EMBL" id="HBHJ01007357">
    <property type="protein sequence ID" value="CAD9671608.1"/>
    <property type="molecule type" value="Transcribed_RNA"/>
</dbReference>
<keyword evidence="2" id="KW-0732">Signal</keyword>
<evidence type="ECO:0000256" key="1">
    <source>
        <dbReference type="SAM" id="MobiDB-lite"/>
    </source>
</evidence>
<proteinExistence type="predicted"/>